<evidence type="ECO:0000256" key="4">
    <source>
        <dbReference type="ARBA" id="ARBA00022989"/>
    </source>
</evidence>
<organism evidence="9 10">
    <name type="scientific">Conchiformibius kuhniae</name>
    <dbReference type="NCBI Taxonomy" id="211502"/>
    <lineage>
        <taxon>Bacteria</taxon>
        <taxon>Pseudomonadati</taxon>
        <taxon>Pseudomonadota</taxon>
        <taxon>Betaproteobacteria</taxon>
        <taxon>Neisseriales</taxon>
        <taxon>Neisseriaceae</taxon>
        <taxon>Conchiformibius</taxon>
    </lineage>
</organism>
<evidence type="ECO:0000256" key="5">
    <source>
        <dbReference type="ARBA" id="ARBA00023065"/>
    </source>
</evidence>
<keyword evidence="7 8" id="KW-0464">Manganese</keyword>
<keyword evidence="3 8" id="KW-0812">Transmembrane</keyword>
<dbReference type="EMBL" id="CP091521">
    <property type="protein sequence ID" value="XHH49891.1"/>
    <property type="molecule type" value="Genomic_DNA"/>
</dbReference>
<dbReference type="InterPro" id="IPR022929">
    <property type="entry name" value="Put_MntP"/>
</dbReference>
<dbReference type="InterPro" id="IPR003810">
    <property type="entry name" value="Mntp/YtaF"/>
</dbReference>
<dbReference type="RefSeq" id="WP_027010308.1">
    <property type="nucleotide sequence ID" value="NZ_CP091521.1"/>
</dbReference>
<evidence type="ECO:0000313" key="9">
    <source>
        <dbReference type="EMBL" id="XHH49891.1"/>
    </source>
</evidence>
<evidence type="ECO:0000256" key="6">
    <source>
        <dbReference type="ARBA" id="ARBA00023136"/>
    </source>
</evidence>
<dbReference type="HAMAP" id="MF_01521">
    <property type="entry name" value="MntP_pump"/>
    <property type="match status" value="1"/>
</dbReference>
<gene>
    <name evidence="8" type="primary">mntP</name>
    <name evidence="9" type="ORF">LVJ77_05100</name>
</gene>
<dbReference type="KEGG" id="ckh:LVJ77_05100"/>
<feature type="transmembrane region" description="Helical" evidence="8">
    <location>
        <begin position="6"/>
        <end position="24"/>
    </location>
</feature>
<keyword evidence="6 8" id="KW-0472">Membrane</keyword>
<keyword evidence="2 8" id="KW-1003">Cell membrane</keyword>
<dbReference type="PANTHER" id="PTHR35529">
    <property type="entry name" value="MANGANESE EFFLUX PUMP MNTP-RELATED"/>
    <property type="match status" value="1"/>
</dbReference>
<evidence type="ECO:0000256" key="2">
    <source>
        <dbReference type="ARBA" id="ARBA00022475"/>
    </source>
</evidence>
<comment type="function">
    <text evidence="8">Probably functions as a manganese efflux pump.</text>
</comment>
<dbReference type="Proteomes" id="UP000831534">
    <property type="component" value="Chromosome"/>
</dbReference>
<sequence length="190" mass="19762">MSGGTVWALALGMSMDAFAASLAQGARAQRPHWRRIAATALLFGAVEAAMPVLGWLAGRAAHHIIADWDHWVAFGLLWFLGIRMMCGGLRPDHKQETAAMPANGIWPMLLTAVGTGIDSMVAGVGLAFLQADIVAAALAIGTVTALMCACGMVLGHYCGRKAGKRAEICGGLMLMGIGAAILSQHLRGLA</sequence>
<dbReference type="PANTHER" id="PTHR35529:SF1">
    <property type="entry name" value="MANGANESE EFFLUX PUMP MNTP-RELATED"/>
    <property type="match status" value="1"/>
</dbReference>
<evidence type="ECO:0000256" key="1">
    <source>
        <dbReference type="ARBA" id="ARBA00022448"/>
    </source>
</evidence>
<dbReference type="GO" id="GO:0005886">
    <property type="term" value="C:plasma membrane"/>
    <property type="evidence" value="ECO:0007669"/>
    <property type="project" value="UniProtKB-SubCell"/>
</dbReference>
<keyword evidence="4 8" id="KW-1133">Transmembrane helix</keyword>
<keyword evidence="5 8" id="KW-0406">Ion transport</keyword>
<feature type="transmembrane region" description="Helical" evidence="8">
    <location>
        <begin position="36"/>
        <end position="56"/>
    </location>
</feature>
<comment type="similarity">
    <text evidence="8">Belongs to the MntP (TC 9.B.29) family.</text>
</comment>
<dbReference type="AlphaFoldDB" id="A0ABD8B7B7"/>
<accession>A0ABD8B7B7</accession>
<keyword evidence="10" id="KW-1185">Reference proteome</keyword>
<protein>
    <recommendedName>
        <fullName evidence="8">Putative manganese efflux pump MntP</fullName>
    </recommendedName>
</protein>
<dbReference type="Pfam" id="PF02659">
    <property type="entry name" value="Mntp"/>
    <property type="match status" value="1"/>
</dbReference>
<feature type="transmembrane region" description="Helical" evidence="8">
    <location>
        <begin position="166"/>
        <end position="186"/>
    </location>
</feature>
<evidence type="ECO:0000256" key="8">
    <source>
        <dbReference type="HAMAP-Rule" id="MF_01521"/>
    </source>
</evidence>
<name>A0ABD8B7B7_9NEIS</name>
<dbReference type="GO" id="GO:0005384">
    <property type="term" value="F:manganese ion transmembrane transporter activity"/>
    <property type="evidence" value="ECO:0007669"/>
    <property type="project" value="UniProtKB-UniRule"/>
</dbReference>
<reference evidence="9 10" key="1">
    <citation type="journal article" date="2022" name="Res Sq">
        <title>Evolution of multicellular longitudinally dividing oral cavity symbionts (Neisseriaceae).</title>
        <authorList>
            <person name="Nyongesa S."/>
            <person name="Weber P."/>
            <person name="Bernet E."/>
            <person name="Pullido F."/>
            <person name="Nieckarz M."/>
            <person name="Delaby M."/>
            <person name="Nieves C."/>
            <person name="Viehboeck T."/>
            <person name="Krause N."/>
            <person name="Rivera-Millot A."/>
            <person name="Nakamura A."/>
            <person name="Vischer N."/>
            <person name="VanNieuwenhze M."/>
            <person name="Brun Y."/>
            <person name="Cava F."/>
            <person name="Bulgheresi S."/>
            <person name="Veyrier F."/>
        </authorList>
    </citation>
    <scope>NUCLEOTIDE SEQUENCE [LARGE SCALE GENOMIC DNA]</scope>
    <source>
        <strain evidence="9 10">17694</strain>
    </source>
</reference>
<feature type="transmembrane region" description="Helical" evidence="8">
    <location>
        <begin position="133"/>
        <end position="154"/>
    </location>
</feature>
<feature type="transmembrane region" description="Helical" evidence="8">
    <location>
        <begin position="68"/>
        <end position="86"/>
    </location>
</feature>
<feature type="transmembrane region" description="Helical" evidence="8">
    <location>
        <begin position="106"/>
        <end position="127"/>
    </location>
</feature>
<evidence type="ECO:0000256" key="3">
    <source>
        <dbReference type="ARBA" id="ARBA00022692"/>
    </source>
</evidence>
<evidence type="ECO:0000256" key="7">
    <source>
        <dbReference type="ARBA" id="ARBA00023211"/>
    </source>
</evidence>
<evidence type="ECO:0000313" key="10">
    <source>
        <dbReference type="Proteomes" id="UP000831534"/>
    </source>
</evidence>
<proteinExistence type="inferred from homology"/>
<keyword evidence="1 8" id="KW-0813">Transport</keyword>
<comment type="subcellular location">
    <subcellularLocation>
        <location evidence="8">Cell membrane</location>
        <topology evidence="8">Multi-pass membrane protein</topology>
    </subcellularLocation>
</comment>